<gene>
    <name evidence="9" type="ORF">E1301_Tti020795</name>
</gene>
<keyword evidence="2 7" id="KW-0732">Signal</keyword>
<dbReference type="EMBL" id="SOYY01000010">
    <property type="protein sequence ID" value="KAA0715372.1"/>
    <property type="molecule type" value="Genomic_DNA"/>
</dbReference>
<feature type="domain" description="Ig-like" evidence="8">
    <location>
        <begin position="122"/>
        <end position="188"/>
    </location>
</feature>
<dbReference type="GO" id="GO:0005911">
    <property type="term" value="C:cell-cell junction"/>
    <property type="evidence" value="ECO:0007669"/>
    <property type="project" value="TreeGrafter"/>
</dbReference>
<dbReference type="GO" id="GO:0016020">
    <property type="term" value="C:membrane"/>
    <property type="evidence" value="ECO:0007669"/>
    <property type="project" value="UniProtKB-SubCell"/>
</dbReference>
<organism evidence="9 10">
    <name type="scientific">Triplophysa tibetana</name>
    <dbReference type="NCBI Taxonomy" id="1572043"/>
    <lineage>
        <taxon>Eukaryota</taxon>
        <taxon>Metazoa</taxon>
        <taxon>Chordata</taxon>
        <taxon>Craniata</taxon>
        <taxon>Vertebrata</taxon>
        <taxon>Euteleostomi</taxon>
        <taxon>Actinopterygii</taxon>
        <taxon>Neopterygii</taxon>
        <taxon>Teleostei</taxon>
        <taxon>Ostariophysi</taxon>
        <taxon>Cypriniformes</taxon>
        <taxon>Nemacheilidae</taxon>
        <taxon>Triplophysa</taxon>
    </lineage>
</organism>
<evidence type="ECO:0000256" key="7">
    <source>
        <dbReference type="SAM" id="SignalP"/>
    </source>
</evidence>
<dbReference type="SUPFAM" id="SSF48726">
    <property type="entry name" value="Immunoglobulin"/>
    <property type="match status" value="2"/>
</dbReference>
<reference evidence="9 10" key="1">
    <citation type="journal article" date="2019" name="Mol. Ecol. Resour.">
        <title>Chromosome-level genome assembly of Triplophysa tibetana, a fish adapted to the harsh high-altitude environment of the Tibetan Plateau.</title>
        <authorList>
            <person name="Yang X."/>
            <person name="Liu H."/>
            <person name="Ma Z."/>
            <person name="Zou Y."/>
            <person name="Zou M."/>
            <person name="Mao Y."/>
            <person name="Li X."/>
            <person name="Wang H."/>
            <person name="Chen T."/>
            <person name="Wang W."/>
            <person name="Yang R."/>
        </authorList>
    </citation>
    <scope>NUCLEOTIDE SEQUENCE [LARGE SCALE GENOMIC DNA]</scope>
    <source>
        <strain evidence="9">TTIB1903HZAU</strain>
        <tissue evidence="9">Muscle</tissue>
    </source>
</reference>
<dbReference type="Gene3D" id="2.60.40.10">
    <property type="entry name" value="Immunoglobulins"/>
    <property type="match status" value="2"/>
</dbReference>
<evidence type="ECO:0000256" key="4">
    <source>
        <dbReference type="ARBA" id="ARBA00023180"/>
    </source>
</evidence>
<feature type="transmembrane region" description="Helical" evidence="6">
    <location>
        <begin position="226"/>
        <end position="251"/>
    </location>
</feature>
<dbReference type="InterPro" id="IPR036179">
    <property type="entry name" value="Ig-like_dom_sf"/>
</dbReference>
<keyword evidence="10" id="KW-1185">Reference proteome</keyword>
<keyword evidence="6" id="KW-0812">Transmembrane</keyword>
<evidence type="ECO:0000313" key="9">
    <source>
        <dbReference type="EMBL" id="KAA0715372.1"/>
    </source>
</evidence>
<feature type="region of interest" description="Disordered" evidence="5">
    <location>
        <begin position="269"/>
        <end position="307"/>
    </location>
</feature>
<feature type="chain" id="PRO_5022815978" description="Ig-like domain-containing protein" evidence="7">
    <location>
        <begin position="21"/>
        <end position="307"/>
    </location>
</feature>
<keyword evidence="3 6" id="KW-0472">Membrane</keyword>
<sequence length="307" mass="34230">MMQNVTILLFITVFFSGALGSKAECTYKAVGDTFMIPLNDAEEEIPPDSDLTWTHNGTIVYSKKGSHVKIKTHNINTRGSLILEKLQIIHSGEYKAEGFNGDGTSLKGSSLQLCVRDPVLEPTVTVKCEESGAVLTCGAPNNTETNVVWIKNRNEMLNVTNTVLRVDSSELKHRFSCTVRNEISKKTSNDVQPGCFHTGPTSEKSDEKNNNNNDWSKETYLFGLDLWWTLVIVTGVGIVMLIVFCLLCVCWQKKGRKAREEEEYRLTALVTSDQSDQTTERSERLAKSQRPLPPVPGPRCPPSPPYM</sequence>
<dbReference type="PROSITE" id="PS50835">
    <property type="entry name" value="IG_LIKE"/>
    <property type="match status" value="1"/>
</dbReference>
<dbReference type="InterPro" id="IPR015631">
    <property type="entry name" value="CD2/SLAM_rcpt"/>
</dbReference>
<feature type="signal peptide" evidence="7">
    <location>
        <begin position="1"/>
        <end position="20"/>
    </location>
</feature>
<evidence type="ECO:0000256" key="2">
    <source>
        <dbReference type="ARBA" id="ARBA00022729"/>
    </source>
</evidence>
<proteinExistence type="predicted"/>
<dbReference type="InterPro" id="IPR007110">
    <property type="entry name" value="Ig-like_dom"/>
</dbReference>
<dbReference type="CDD" id="cd00096">
    <property type="entry name" value="Ig"/>
    <property type="match status" value="1"/>
</dbReference>
<evidence type="ECO:0000256" key="1">
    <source>
        <dbReference type="ARBA" id="ARBA00004370"/>
    </source>
</evidence>
<comment type="caution">
    <text evidence="9">The sequence shown here is derived from an EMBL/GenBank/DDBJ whole genome shotgun (WGS) entry which is preliminary data.</text>
</comment>
<dbReference type="Pfam" id="PF13895">
    <property type="entry name" value="Ig_2"/>
    <property type="match status" value="1"/>
</dbReference>
<evidence type="ECO:0000256" key="3">
    <source>
        <dbReference type="ARBA" id="ARBA00023136"/>
    </source>
</evidence>
<evidence type="ECO:0000256" key="6">
    <source>
        <dbReference type="SAM" id="Phobius"/>
    </source>
</evidence>
<dbReference type="Proteomes" id="UP000324632">
    <property type="component" value="Chromosome 10"/>
</dbReference>
<evidence type="ECO:0000256" key="5">
    <source>
        <dbReference type="SAM" id="MobiDB-lite"/>
    </source>
</evidence>
<feature type="region of interest" description="Disordered" evidence="5">
    <location>
        <begin position="189"/>
        <end position="212"/>
    </location>
</feature>
<dbReference type="PANTHER" id="PTHR12080">
    <property type="entry name" value="SIGNALING LYMPHOCYTIC ACTIVATION MOLECULE"/>
    <property type="match status" value="1"/>
</dbReference>
<evidence type="ECO:0000259" key="8">
    <source>
        <dbReference type="PROSITE" id="PS50835"/>
    </source>
</evidence>
<comment type="subcellular location">
    <subcellularLocation>
        <location evidence="1">Membrane</location>
    </subcellularLocation>
</comment>
<dbReference type="AlphaFoldDB" id="A0A5A9NZZ1"/>
<name>A0A5A9NZZ1_9TELE</name>
<evidence type="ECO:0000313" key="10">
    <source>
        <dbReference type="Proteomes" id="UP000324632"/>
    </source>
</evidence>
<keyword evidence="6" id="KW-1133">Transmembrane helix</keyword>
<feature type="compositionally biased region" description="Pro residues" evidence="5">
    <location>
        <begin position="291"/>
        <end position="307"/>
    </location>
</feature>
<accession>A0A5A9NZZ1</accession>
<protein>
    <recommendedName>
        <fullName evidence="8">Ig-like domain-containing protein</fullName>
    </recommendedName>
</protein>
<dbReference type="PANTHER" id="PTHR12080:SF59">
    <property type="entry name" value="HEPATIC AND GLIAL CELL ADHESION MOLECULE"/>
    <property type="match status" value="1"/>
</dbReference>
<keyword evidence="4" id="KW-0325">Glycoprotein</keyword>
<dbReference type="InterPro" id="IPR013783">
    <property type="entry name" value="Ig-like_fold"/>
</dbReference>